<dbReference type="InterPro" id="IPR015202">
    <property type="entry name" value="GO-like_E_set"/>
</dbReference>
<dbReference type="InterPro" id="IPR013783">
    <property type="entry name" value="Ig-like_fold"/>
</dbReference>
<feature type="domain" description="Glyoxal oxidase N-terminal" evidence="3">
    <location>
        <begin position="102"/>
        <end position="490"/>
    </location>
</feature>
<dbReference type="InterPro" id="IPR014756">
    <property type="entry name" value="Ig_E-set"/>
</dbReference>
<accession>A0A835J0Z1</accession>
<sequence length="608" mass="67915">MAIVFKSLVILPLLFVASYAQLWLRPDAFQFFNLKKILGPHELFNDPFGDAQDYRRKRIDNDFGTEPLPKSDIPSLPDFFGLPNEPKGSWELVSMNSGVSAMHSILLPKVNKVLMYDATIWKKSEIRLPAGHCRLLNKTTGENDCYCHSVLFDIATTAITPLELHTDTWCSSGGLSVDGNLVGTGGFQGGANTVRYLETCEGCNWREFPTALADRRWYSTQAELPDGGFIVVGGRDAFSYEYIPREGRSNAKSFFFDFLRKTSDKDENNLYPFVHLSTDGNLFIFANDRSVLLNPKSNMVVREFPALPGGHRSYPATGMSVLLPIKLHSRNNEVIPAEVLICGGSGHIDAYTQASKDIFYTALEDCGRIRITDENPVWKREIMPSPRVMGDMMILPTGDVLLLNGAKRGCSGWGFAREPNLSPAIYHPKARLGNRFRELQASTIPRMYHSSSVVLPDGKILVAGSNTNNGYVYNAMFPTELRVEKFSPPYLDPSMIGRRPVIIADRAPKQIGYNNLFTLHFRSTALKIEKKDIKVTMYAPSFTTHGVAMNQRLIDLGLEDVITENAFLWIHTIKAVSPPSGRVAPPGYYMLFVVHQGVPSVSTWVQIK</sequence>
<dbReference type="InterPro" id="IPR011043">
    <property type="entry name" value="Gal_Oxase/kelch_b-propeller"/>
</dbReference>
<evidence type="ECO:0000259" key="3">
    <source>
        <dbReference type="Pfam" id="PF07250"/>
    </source>
</evidence>
<protein>
    <submittedName>
        <fullName evidence="5">Uncharacterized protein</fullName>
    </submittedName>
</protein>
<dbReference type="Gene3D" id="2.130.10.80">
    <property type="entry name" value="Galactose oxidase/kelch, beta-propeller"/>
    <property type="match status" value="1"/>
</dbReference>
<dbReference type="CDD" id="cd02851">
    <property type="entry name" value="E_set_GO_C"/>
    <property type="match status" value="1"/>
</dbReference>
<dbReference type="PANTHER" id="PTHR32208:SF93">
    <property type="entry name" value="ALDEHYDE OXIDASE GLOX1"/>
    <property type="match status" value="1"/>
</dbReference>
<organism evidence="5 6">
    <name type="scientific">Salix dunnii</name>
    <dbReference type="NCBI Taxonomy" id="1413687"/>
    <lineage>
        <taxon>Eukaryota</taxon>
        <taxon>Viridiplantae</taxon>
        <taxon>Streptophyta</taxon>
        <taxon>Embryophyta</taxon>
        <taxon>Tracheophyta</taxon>
        <taxon>Spermatophyta</taxon>
        <taxon>Magnoliopsida</taxon>
        <taxon>eudicotyledons</taxon>
        <taxon>Gunneridae</taxon>
        <taxon>Pentapetalae</taxon>
        <taxon>rosids</taxon>
        <taxon>fabids</taxon>
        <taxon>Malpighiales</taxon>
        <taxon>Salicaceae</taxon>
        <taxon>Saliceae</taxon>
        <taxon>Salix</taxon>
    </lineage>
</organism>
<feature type="chain" id="PRO_5032860118" evidence="2">
    <location>
        <begin position="21"/>
        <end position="608"/>
    </location>
</feature>
<keyword evidence="1 2" id="KW-0732">Signal</keyword>
<dbReference type="Pfam" id="PF09118">
    <property type="entry name" value="GO-like_E_set"/>
    <property type="match status" value="1"/>
</dbReference>
<reference evidence="5 6" key="1">
    <citation type="submission" date="2020-10" db="EMBL/GenBank/DDBJ databases">
        <title>Plant Genome Project.</title>
        <authorList>
            <person name="Zhang R.-G."/>
        </authorList>
    </citation>
    <scope>NUCLEOTIDE SEQUENCE [LARGE SCALE GENOMIC DNA]</scope>
    <source>
        <strain evidence="5">FAFU-HL-1</strain>
        <tissue evidence="5">Leaf</tissue>
    </source>
</reference>
<evidence type="ECO:0000256" key="2">
    <source>
        <dbReference type="SAM" id="SignalP"/>
    </source>
</evidence>
<evidence type="ECO:0000259" key="4">
    <source>
        <dbReference type="Pfam" id="PF09118"/>
    </source>
</evidence>
<dbReference type="InterPro" id="IPR037293">
    <property type="entry name" value="Gal_Oxidase_central_sf"/>
</dbReference>
<keyword evidence="6" id="KW-1185">Reference proteome</keyword>
<comment type="caution">
    <text evidence="5">The sequence shown here is derived from an EMBL/GenBank/DDBJ whole genome shotgun (WGS) entry which is preliminary data.</text>
</comment>
<dbReference type="AlphaFoldDB" id="A0A835J0Z1"/>
<dbReference type="Proteomes" id="UP000657918">
    <property type="component" value="Unassembled WGS sequence"/>
</dbReference>
<name>A0A835J0Z1_9ROSI</name>
<proteinExistence type="predicted"/>
<dbReference type="InterPro" id="IPR009880">
    <property type="entry name" value="Glyoxal_oxidase_N"/>
</dbReference>
<dbReference type="PANTHER" id="PTHR32208">
    <property type="entry name" value="SECRETED PROTEIN-RELATED"/>
    <property type="match status" value="1"/>
</dbReference>
<feature type="signal peptide" evidence="2">
    <location>
        <begin position="1"/>
        <end position="20"/>
    </location>
</feature>
<evidence type="ECO:0000313" key="6">
    <source>
        <dbReference type="Proteomes" id="UP000657918"/>
    </source>
</evidence>
<dbReference type="OrthoDB" id="2019572at2759"/>
<evidence type="ECO:0000256" key="1">
    <source>
        <dbReference type="ARBA" id="ARBA00022729"/>
    </source>
</evidence>
<dbReference type="SUPFAM" id="SSF50965">
    <property type="entry name" value="Galactose oxidase, central domain"/>
    <property type="match status" value="1"/>
</dbReference>
<feature type="domain" description="Galactose oxidase-like Early set" evidence="4">
    <location>
        <begin position="499"/>
        <end position="607"/>
    </location>
</feature>
<dbReference type="EMBL" id="JADGMS010000018">
    <property type="protein sequence ID" value="KAF9662552.1"/>
    <property type="molecule type" value="Genomic_DNA"/>
</dbReference>
<gene>
    <name evidence="5" type="ORF">SADUNF_Sadunf18G0066000</name>
</gene>
<dbReference type="Pfam" id="PF07250">
    <property type="entry name" value="Glyoxal_oxid_N"/>
    <property type="match status" value="1"/>
</dbReference>
<dbReference type="Gene3D" id="2.60.40.10">
    <property type="entry name" value="Immunoglobulins"/>
    <property type="match status" value="1"/>
</dbReference>
<dbReference type="SUPFAM" id="SSF81296">
    <property type="entry name" value="E set domains"/>
    <property type="match status" value="1"/>
</dbReference>
<evidence type="ECO:0000313" key="5">
    <source>
        <dbReference type="EMBL" id="KAF9662552.1"/>
    </source>
</evidence>